<dbReference type="AlphaFoldDB" id="A0AAW1CT63"/>
<dbReference type="InterPro" id="IPR026769">
    <property type="entry name" value="Mic13"/>
</dbReference>
<keyword evidence="1" id="KW-0999">Mitochondrion inner membrane</keyword>
<sequence>MATKKGLVRLCLCPIDALPSEMMKRRPPYPKVLVYEAISPARQPCNEPLYNAPGVAMGTTIKVCNYSRLCQACKPPPLCDCKIKEPPKPPMKKFMNSVILSAKIGLFLFLVKWLYDIGIMGNHKKTRKLLDKIKEQMDEIFQTKRKCEFTLETKYDMKRLRYNMKTVWNQLTESIFETFASIPVFFASVPPMILPEPYSKRQPQDPKDKEKSQKVEAELKKKKEAEEKAKAKAIEEAKKKKEEEKKKLEEEKKKKEEEQKKKEEEKKKKEAEKKKLEEEKKKKEAEQKKKEEERRRRRKK</sequence>
<dbReference type="Proteomes" id="UP001461498">
    <property type="component" value="Unassembled WGS sequence"/>
</dbReference>
<dbReference type="EMBL" id="JAPXFL010000011">
    <property type="protein sequence ID" value="KAK9499464.1"/>
    <property type="molecule type" value="Genomic_DNA"/>
</dbReference>
<feature type="compositionally biased region" description="Basic and acidic residues" evidence="2">
    <location>
        <begin position="198"/>
        <end position="294"/>
    </location>
</feature>
<accession>A0AAW1CT63</accession>
<reference evidence="3 4" key="1">
    <citation type="submission" date="2022-12" db="EMBL/GenBank/DDBJ databases">
        <title>Chromosome-level genome assembly of true bugs.</title>
        <authorList>
            <person name="Ma L."/>
            <person name="Li H."/>
        </authorList>
    </citation>
    <scope>NUCLEOTIDE SEQUENCE [LARGE SCALE GENOMIC DNA]</scope>
    <source>
        <strain evidence="3">Lab_2022b</strain>
    </source>
</reference>
<comment type="subcellular location">
    <subcellularLocation>
        <location evidence="1">Mitochondrion inner membrane</location>
        <topology evidence="1">Single-pass membrane protein</topology>
    </subcellularLocation>
</comment>
<proteinExistence type="inferred from homology"/>
<keyword evidence="1" id="KW-0472">Membrane</keyword>
<keyword evidence="1" id="KW-0812">Transmembrane</keyword>
<organism evidence="3 4">
    <name type="scientific">Rhynocoris fuscipes</name>
    <dbReference type="NCBI Taxonomy" id="488301"/>
    <lineage>
        <taxon>Eukaryota</taxon>
        <taxon>Metazoa</taxon>
        <taxon>Ecdysozoa</taxon>
        <taxon>Arthropoda</taxon>
        <taxon>Hexapoda</taxon>
        <taxon>Insecta</taxon>
        <taxon>Pterygota</taxon>
        <taxon>Neoptera</taxon>
        <taxon>Paraneoptera</taxon>
        <taxon>Hemiptera</taxon>
        <taxon>Heteroptera</taxon>
        <taxon>Panheteroptera</taxon>
        <taxon>Cimicomorpha</taxon>
        <taxon>Reduviidae</taxon>
        <taxon>Harpactorinae</taxon>
        <taxon>Harpactorini</taxon>
        <taxon>Rhynocoris</taxon>
    </lineage>
</organism>
<dbReference type="Pfam" id="PF15884">
    <property type="entry name" value="QIL1"/>
    <property type="match status" value="1"/>
</dbReference>
<evidence type="ECO:0000256" key="2">
    <source>
        <dbReference type="SAM" id="MobiDB-lite"/>
    </source>
</evidence>
<feature type="transmembrane region" description="Helical" evidence="1">
    <location>
        <begin position="94"/>
        <end position="115"/>
    </location>
</feature>
<comment type="function">
    <text evidence="1">Component of the MICOS complex, a large protein complex of the mitochondrial inner membrane that plays crucial roles in the maintenance of crista junctions, inner membrane architecture, and formation of contact sites to the outer membrane.</text>
</comment>
<comment type="caution">
    <text evidence="3">The sequence shown here is derived from an EMBL/GenBank/DDBJ whole genome shotgun (WGS) entry which is preliminary data.</text>
</comment>
<evidence type="ECO:0000313" key="3">
    <source>
        <dbReference type="EMBL" id="KAK9499464.1"/>
    </source>
</evidence>
<evidence type="ECO:0000256" key="1">
    <source>
        <dbReference type="RuleBase" id="RU363009"/>
    </source>
</evidence>
<name>A0AAW1CT63_9HEMI</name>
<feature type="region of interest" description="Disordered" evidence="2">
    <location>
        <begin position="196"/>
        <end position="300"/>
    </location>
</feature>
<evidence type="ECO:0000313" key="4">
    <source>
        <dbReference type="Proteomes" id="UP001461498"/>
    </source>
</evidence>
<dbReference type="GO" id="GO:0061617">
    <property type="term" value="C:MICOS complex"/>
    <property type="evidence" value="ECO:0007669"/>
    <property type="project" value="UniProtKB-UniRule"/>
</dbReference>
<comment type="subunit">
    <text evidence="1">Component of the mitochondrial contact site and cristae organizing system (MICOS) complex.</text>
</comment>
<keyword evidence="4" id="KW-1185">Reference proteome</keyword>
<keyword evidence="1" id="KW-1133">Transmembrane helix</keyword>
<protein>
    <recommendedName>
        <fullName evidence="1">MICOS complex subunit MIC13</fullName>
    </recommendedName>
</protein>
<keyword evidence="1" id="KW-0496">Mitochondrion</keyword>
<gene>
    <name evidence="3" type="ORF">O3M35_002495</name>
</gene>
<comment type="similarity">
    <text evidence="1">Belongs to the MICOS complex subunit Mic13 family.</text>
</comment>